<evidence type="ECO:0000313" key="4">
    <source>
        <dbReference type="Proteomes" id="UP001165063"/>
    </source>
</evidence>
<dbReference type="EMBL" id="BSXU01012602">
    <property type="protein sequence ID" value="GME77572.1"/>
    <property type="molecule type" value="Genomic_DNA"/>
</dbReference>
<evidence type="ECO:0000256" key="1">
    <source>
        <dbReference type="SAM" id="MobiDB-lite"/>
    </source>
</evidence>
<dbReference type="Pfam" id="PF17285">
    <property type="entry name" value="PRMT5_TIM"/>
    <property type="match status" value="1"/>
</dbReference>
<feature type="domain" description="PRMT5 TIM barrel" evidence="2">
    <location>
        <begin position="116"/>
        <end position="207"/>
    </location>
</feature>
<dbReference type="InterPro" id="IPR035247">
    <property type="entry name" value="PRMT5_TIM"/>
</dbReference>
<reference evidence="3" key="1">
    <citation type="submission" date="2023-04" db="EMBL/GenBank/DDBJ databases">
        <title>Ambrosiozyma monospora NBRC 1965.</title>
        <authorList>
            <person name="Ichikawa N."/>
            <person name="Sato H."/>
            <person name="Tonouchi N."/>
        </authorList>
    </citation>
    <scope>NUCLEOTIDE SEQUENCE</scope>
    <source>
        <strain evidence="3">NBRC 1965</strain>
    </source>
</reference>
<accession>A0A9W6WCM1</accession>
<evidence type="ECO:0000313" key="3">
    <source>
        <dbReference type="EMBL" id="GME77572.1"/>
    </source>
</evidence>
<name>A0A9W6WCM1_AMBMO</name>
<protein>
    <submittedName>
        <fullName evidence="3">Unnamed protein product</fullName>
    </submittedName>
</protein>
<comment type="caution">
    <text evidence="3">The sequence shown here is derived from an EMBL/GenBank/DDBJ whole genome shotgun (WGS) entry which is preliminary data.</text>
</comment>
<feature type="region of interest" description="Disordered" evidence="1">
    <location>
        <begin position="1"/>
        <end position="75"/>
    </location>
</feature>
<evidence type="ECO:0000259" key="2">
    <source>
        <dbReference type="Pfam" id="PF17285"/>
    </source>
</evidence>
<dbReference type="OrthoDB" id="1368803at2759"/>
<dbReference type="Proteomes" id="UP001165063">
    <property type="component" value="Unassembled WGS sequence"/>
</dbReference>
<sequence>MTGLEHLHKHHHSQASSVSQTSNQQIQQLQHLHIQQSMTPQSHSHSHSQSQSQAYSRSQSQSQPQTPHQNQQHRDQLTSLNSINCSNVKIGIKPLPLTSALVKSDYNLVENLTNLGYDKVILPITNNRYKENCKSSFKKFRDSQSHNLSELNVPHPSLTEVNILTGSHIQNTVGLLSSWIELDSDDVLINEFSLQVLNNEVSYAKFVAT</sequence>
<dbReference type="Gene3D" id="3.20.20.150">
    <property type="entry name" value="Divalent-metal-dependent TIM barrel enzymes"/>
    <property type="match status" value="1"/>
</dbReference>
<proteinExistence type="predicted"/>
<keyword evidence="4" id="KW-1185">Reference proteome</keyword>
<dbReference type="AlphaFoldDB" id="A0A9W6WCM1"/>
<feature type="compositionally biased region" description="Polar residues" evidence="1">
    <location>
        <begin position="14"/>
        <end position="23"/>
    </location>
</feature>
<organism evidence="3 4">
    <name type="scientific">Ambrosiozyma monospora</name>
    <name type="common">Yeast</name>
    <name type="synonym">Endomycopsis monosporus</name>
    <dbReference type="NCBI Taxonomy" id="43982"/>
    <lineage>
        <taxon>Eukaryota</taxon>
        <taxon>Fungi</taxon>
        <taxon>Dikarya</taxon>
        <taxon>Ascomycota</taxon>
        <taxon>Saccharomycotina</taxon>
        <taxon>Pichiomycetes</taxon>
        <taxon>Pichiales</taxon>
        <taxon>Pichiaceae</taxon>
        <taxon>Ambrosiozyma</taxon>
    </lineage>
</organism>
<gene>
    <name evidence="3" type="ORF">Amon01_000968100</name>
</gene>
<feature type="compositionally biased region" description="Low complexity" evidence="1">
    <location>
        <begin position="24"/>
        <end position="70"/>
    </location>
</feature>